<dbReference type="GeneID" id="9669484"/>
<dbReference type="EMBL" id="GG698927">
    <property type="protein sequence ID" value="EEU36605.1"/>
    <property type="molecule type" value="Genomic_DNA"/>
</dbReference>
<dbReference type="Proteomes" id="UP000005206">
    <property type="component" value="Chromosome 11"/>
</dbReference>
<dbReference type="OMA" id="REASHNN"/>
<feature type="domain" description="F-box" evidence="1">
    <location>
        <begin position="78"/>
        <end position="111"/>
    </location>
</feature>
<accession>C7ZGZ0</accession>
<dbReference type="KEGG" id="nhe:NECHADRAFT_86490"/>
<dbReference type="VEuPathDB" id="FungiDB:NECHADRAFT_86490"/>
<name>C7ZGZ0_FUSV7</name>
<dbReference type="HOGENOM" id="CLU_050401_0_0_1"/>
<dbReference type="AlphaFoldDB" id="C7ZGZ0"/>
<proteinExistence type="predicted"/>
<evidence type="ECO:0000259" key="1">
    <source>
        <dbReference type="PROSITE" id="PS50181"/>
    </source>
</evidence>
<evidence type="ECO:0000313" key="3">
    <source>
        <dbReference type="Proteomes" id="UP000005206"/>
    </source>
</evidence>
<gene>
    <name evidence="2" type="ORF">NECHADRAFT_86490</name>
</gene>
<dbReference type="InterPro" id="IPR001810">
    <property type="entry name" value="F-box_dom"/>
</dbReference>
<protein>
    <recommendedName>
        <fullName evidence="1">F-box domain-containing protein</fullName>
    </recommendedName>
</protein>
<dbReference type="eggNOG" id="ENOG502RJ42">
    <property type="taxonomic scope" value="Eukaryota"/>
</dbReference>
<reference evidence="2 3" key="1">
    <citation type="journal article" date="2009" name="PLoS Genet.">
        <title>The genome of Nectria haematococca: contribution of supernumerary chromosomes to gene expansion.</title>
        <authorList>
            <person name="Coleman J.J."/>
            <person name="Rounsley S.D."/>
            <person name="Rodriguez-Carres M."/>
            <person name="Kuo A."/>
            <person name="Wasmann C.C."/>
            <person name="Grimwood J."/>
            <person name="Schmutz J."/>
            <person name="Taga M."/>
            <person name="White G.J."/>
            <person name="Zhou S."/>
            <person name="Schwartz D.C."/>
            <person name="Freitag M."/>
            <person name="Ma L.J."/>
            <person name="Danchin E.G."/>
            <person name="Henrissat B."/>
            <person name="Coutinho P.M."/>
            <person name="Nelson D.R."/>
            <person name="Straney D."/>
            <person name="Napoli C.A."/>
            <person name="Barker B.M."/>
            <person name="Gribskov M."/>
            <person name="Rep M."/>
            <person name="Kroken S."/>
            <person name="Molnar I."/>
            <person name="Rensing C."/>
            <person name="Kennell J.C."/>
            <person name="Zamora J."/>
            <person name="Farman M.L."/>
            <person name="Selker E.U."/>
            <person name="Salamov A."/>
            <person name="Shapiro H."/>
            <person name="Pangilinan J."/>
            <person name="Lindquist E."/>
            <person name="Lamers C."/>
            <person name="Grigoriev I.V."/>
            <person name="Geiser D.M."/>
            <person name="Covert S.F."/>
            <person name="Temporini E."/>
            <person name="Vanetten H.D."/>
        </authorList>
    </citation>
    <scope>NUCLEOTIDE SEQUENCE [LARGE SCALE GENOMIC DNA]</scope>
    <source>
        <strain evidence="3">ATCC MYA-4622 / CBS 123669 / FGSC 9596 / NRRL 45880 / 77-13-4</strain>
    </source>
</reference>
<dbReference type="InParanoid" id="C7ZGZ0"/>
<dbReference type="RefSeq" id="XP_003042318.1">
    <property type="nucleotide sequence ID" value="XM_003042272.1"/>
</dbReference>
<evidence type="ECO:0000313" key="2">
    <source>
        <dbReference type="EMBL" id="EEU36605.1"/>
    </source>
</evidence>
<keyword evidence="3" id="KW-1185">Reference proteome</keyword>
<sequence length="404" mass="46551">MAQAENTLGGRFILAPLLKQKFRYPVHERCWLNVLDFALITNNSNSSNNFGALDRLHTLVHRPADLSWITRRCPSTRPSSLEKLPAEILREIVSGLGITDQMAVALCSQRLWIHTVSAIREHLSSRHKQISWAGTPIISLAAWLTSFPQALFEVVPELQCSRERLNPPGEDSPWYRDWVIGEIASSERASSPEYHVVMMEFWRQISTSDIPEDLHSRMASCLDLHALKDGAGCYLRNHTAKEYIRLELIKKKSGTIATLVGHGWLNLAILLFWLIHYNGRQPNPVPDWSDEPETGDSPWDFTLDEAGNLEFKTDLRKEEVRHFLRVGKWAAHCLDVTDEAPEEMIANWQDRTPDVEKRARNWLMAIYATSFHIRRDSQIGWWWDYWGIIVQEELKRGEVRPGRS</sequence>
<dbReference type="OrthoDB" id="2588098at2759"/>
<dbReference type="PROSITE" id="PS50181">
    <property type="entry name" value="FBOX"/>
    <property type="match status" value="1"/>
</dbReference>
<organism evidence="2 3">
    <name type="scientific">Fusarium vanettenii (strain ATCC MYA-4622 / CBS 123669 / FGSC 9596 / NRRL 45880 / 77-13-4)</name>
    <name type="common">Fusarium solani subsp. pisi</name>
    <dbReference type="NCBI Taxonomy" id="660122"/>
    <lineage>
        <taxon>Eukaryota</taxon>
        <taxon>Fungi</taxon>
        <taxon>Dikarya</taxon>
        <taxon>Ascomycota</taxon>
        <taxon>Pezizomycotina</taxon>
        <taxon>Sordariomycetes</taxon>
        <taxon>Hypocreomycetidae</taxon>
        <taxon>Hypocreales</taxon>
        <taxon>Nectriaceae</taxon>
        <taxon>Fusarium</taxon>
        <taxon>Fusarium solani species complex</taxon>
        <taxon>Fusarium vanettenii</taxon>
    </lineage>
</organism>